<organism evidence="1 2">
    <name type="scientific">Sphingosinicella xenopeptidilytica</name>
    <dbReference type="NCBI Taxonomy" id="364098"/>
    <lineage>
        <taxon>Bacteria</taxon>
        <taxon>Pseudomonadati</taxon>
        <taxon>Pseudomonadota</taxon>
        <taxon>Alphaproteobacteria</taxon>
        <taxon>Sphingomonadales</taxon>
        <taxon>Sphingosinicellaceae</taxon>
        <taxon>Sphingosinicella</taxon>
    </lineage>
</organism>
<proteinExistence type="predicted"/>
<sequence>MKKHDWLLDYAKEQGWRVGWTCETHPDGQFTVWCWVKTEKGRRPYQFGMHKRSGDALEQGIESSASLAFGAIGPMTDPWANEENWEWKPVVSQFEI</sequence>
<protein>
    <submittedName>
        <fullName evidence="1">Uncharacterized protein</fullName>
    </submittedName>
</protein>
<comment type="caution">
    <text evidence="1">The sequence shown here is derived from an EMBL/GenBank/DDBJ whole genome shotgun (WGS) entry which is preliminary data.</text>
</comment>
<gene>
    <name evidence="1" type="ORF">ACFQ00_07845</name>
</gene>
<reference evidence="2" key="1">
    <citation type="journal article" date="2019" name="Int. J. Syst. Evol. Microbiol.">
        <title>The Global Catalogue of Microorganisms (GCM) 10K type strain sequencing project: providing services to taxonomists for standard genome sequencing and annotation.</title>
        <authorList>
            <consortium name="The Broad Institute Genomics Platform"/>
            <consortium name="The Broad Institute Genome Sequencing Center for Infectious Disease"/>
            <person name="Wu L."/>
            <person name="Ma J."/>
        </authorList>
    </citation>
    <scope>NUCLEOTIDE SEQUENCE [LARGE SCALE GENOMIC DNA]</scope>
    <source>
        <strain evidence="2">CCUG 52537</strain>
    </source>
</reference>
<keyword evidence="2" id="KW-1185">Reference proteome</keyword>
<evidence type="ECO:0000313" key="1">
    <source>
        <dbReference type="EMBL" id="MFD0848231.1"/>
    </source>
</evidence>
<accession>A0ABW3C1A4</accession>
<dbReference type="Proteomes" id="UP001597124">
    <property type="component" value="Unassembled WGS sequence"/>
</dbReference>
<evidence type="ECO:0000313" key="2">
    <source>
        <dbReference type="Proteomes" id="UP001597124"/>
    </source>
</evidence>
<dbReference type="RefSeq" id="WP_381488640.1">
    <property type="nucleotide sequence ID" value="NZ_JBHTIK010000004.1"/>
</dbReference>
<name>A0ABW3C1A4_SPHXN</name>
<dbReference type="EMBL" id="JBHTIK010000004">
    <property type="protein sequence ID" value="MFD0848231.1"/>
    <property type="molecule type" value="Genomic_DNA"/>
</dbReference>